<dbReference type="Proteomes" id="UP000094313">
    <property type="component" value="Chromosome"/>
</dbReference>
<evidence type="ECO:0000313" key="2">
    <source>
        <dbReference type="EMBL" id="AOM79829.1"/>
    </source>
</evidence>
<protein>
    <submittedName>
        <fullName evidence="2">Uncharacterized protein</fullName>
    </submittedName>
</protein>
<sequence>MKKPKITLGVCALLFTVCGLTLEGCRKDPGLKSDVTQVVTEKGMLSLSKSSFDQMYAQARKSGKKEAATNLERRFPKFLSMLSTKQNVVSKTAQSFAKNTTMSGKVRSSSSGKRSDVSNSSQDPAHIPDYDVVLKELVDDEAFQALLNVEGEIEVENIIYKVTPYGTFFTDANNTEALETVFSTVALNNDYTLRLEDQTTPILMESVQVQATEYNDVRLLNNSVYFVDSFIEKELPNVDVSVFPTDEAIDPIVYGDRNGSTGTPGPSTPPDNTPTYTPDRLQTNYLSTQAVVKSPQTTDPAYQNMLEYDMEFKSGIGGFLQTFFENSTRYHNFTSKYRVSALMYDRNYGIIKTIGIKVKCQKKGWFWWNKTEAQEIRAGWDYISYVAPGTVPKISLPNYDNPPSIGAYYLINPTENPLYGIPAPFIDAYAKRYNLYGFHMKRGSNEIFTIMIPGGFVPFKPDGYAIPSSKFKDAVHSGWNALKGVLQKSAPPVGPSLVNPDANNYKFPVYSLTTNEVKYLSINDMENMPKSYSSTIERQDILDGNKIATFISPYEVKAYNTDMIDIPLDFSTVEFNFSTDPSKFAVNLTQIAKSLLTPQLADGYKVKAASVFAAVRWNNEWKGIRLYVKMKG</sequence>
<accession>A0A1D7QMI8</accession>
<feature type="region of interest" description="Disordered" evidence="1">
    <location>
        <begin position="253"/>
        <end position="274"/>
    </location>
</feature>
<dbReference type="AlphaFoldDB" id="A0A1D7QMI8"/>
<proteinExistence type="predicted"/>
<organism evidence="2 3">
    <name type="scientific">Pedobacter steynii</name>
    <dbReference type="NCBI Taxonomy" id="430522"/>
    <lineage>
        <taxon>Bacteria</taxon>
        <taxon>Pseudomonadati</taxon>
        <taxon>Bacteroidota</taxon>
        <taxon>Sphingobacteriia</taxon>
        <taxon>Sphingobacteriales</taxon>
        <taxon>Sphingobacteriaceae</taxon>
        <taxon>Pedobacter</taxon>
    </lineage>
</organism>
<evidence type="ECO:0000313" key="3">
    <source>
        <dbReference type="Proteomes" id="UP000094313"/>
    </source>
</evidence>
<name>A0A1D7QMI8_9SPHI</name>
<gene>
    <name evidence="2" type="ORF">BFS30_23295</name>
</gene>
<dbReference type="KEGG" id="psty:BFS30_23295"/>
<keyword evidence="3" id="KW-1185">Reference proteome</keyword>
<reference evidence="2 3" key="1">
    <citation type="submission" date="2016-08" db="EMBL/GenBank/DDBJ databases">
        <authorList>
            <person name="Seilhamer J.J."/>
        </authorList>
    </citation>
    <scope>NUCLEOTIDE SEQUENCE [LARGE SCALE GENOMIC DNA]</scope>
    <source>
        <strain evidence="2 3">DX4</strain>
    </source>
</reference>
<evidence type="ECO:0000256" key="1">
    <source>
        <dbReference type="SAM" id="MobiDB-lite"/>
    </source>
</evidence>
<dbReference type="RefSeq" id="WP_069381491.1">
    <property type="nucleotide sequence ID" value="NZ_CP017141.1"/>
</dbReference>
<dbReference type="EMBL" id="CP017141">
    <property type="protein sequence ID" value="AOM79829.1"/>
    <property type="molecule type" value="Genomic_DNA"/>
</dbReference>
<feature type="region of interest" description="Disordered" evidence="1">
    <location>
        <begin position="100"/>
        <end position="124"/>
    </location>
</feature>
<feature type="compositionally biased region" description="Low complexity" evidence="1">
    <location>
        <begin position="103"/>
        <end position="121"/>
    </location>
</feature>
<dbReference type="OrthoDB" id="785614at2"/>